<organism evidence="8 9">
    <name type="scientific">Commensalibacter oyaizuii</name>
    <dbReference type="NCBI Taxonomy" id="3043873"/>
    <lineage>
        <taxon>Bacteria</taxon>
        <taxon>Pseudomonadati</taxon>
        <taxon>Pseudomonadota</taxon>
        <taxon>Alphaproteobacteria</taxon>
        <taxon>Acetobacterales</taxon>
        <taxon>Acetobacteraceae</taxon>
    </lineage>
</organism>
<feature type="transmembrane region" description="Helical" evidence="6">
    <location>
        <begin position="69"/>
        <end position="91"/>
    </location>
</feature>
<keyword evidence="4 6" id="KW-1133">Transmembrane helix</keyword>
<gene>
    <name evidence="8" type="ORF">QJV27_00645</name>
</gene>
<keyword evidence="9" id="KW-1185">Reference proteome</keyword>
<evidence type="ECO:0000256" key="4">
    <source>
        <dbReference type="ARBA" id="ARBA00022989"/>
    </source>
</evidence>
<feature type="transmembrane region" description="Helical" evidence="6">
    <location>
        <begin position="97"/>
        <end position="118"/>
    </location>
</feature>
<keyword evidence="5 6" id="KW-0472">Membrane</keyword>
<name>A0ABT6PYF8_9PROT</name>
<evidence type="ECO:0000256" key="5">
    <source>
        <dbReference type="ARBA" id="ARBA00023136"/>
    </source>
</evidence>
<protein>
    <submittedName>
        <fullName evidence="8">GtrA family protein</fullName>
    </submittedName>
</protein>
<evidence type="ECO:0000256" key="6">
    <source>
        <dbReference type="SAM" id="Phobius"/>
    </source>
</evidence>
<comment type="similarity">
    <text evidence="2">Belongs to the GtrA family.</text>
</comment>
<feature type="domain" description="GtrA/DPMS transmembrane" evidence="7">
    <location>
        <begin position="7"/>
        <end position="118"/>
    </location>
</feature>
<dbReference type="InterPro" id="IPR007267">
    <property type="entry name" value="GtrA_DPMS_TM"/>
</dbReference>
<evidence type="ECO:0000256" key="2">
    <source>
        <dbReference type="ARBA" id="ARBA00009399"/>
    </source>
</evidence>
<dbReference type="InterPro" id="IPR051401">
    <property type="entry name" value="GtrA_CellWall_Glycosyl"/>
</dbReference>
<comment type="caution">
    <text evidence="8">The sequence shown here is derived from an EMBL/GenBank/DDBJ whole genome shotgun (WGS) entry which is preliminary data.</text>
</comment>
<reference evidence="8" key="1">
    <citation type="submission" date="2023-05" db="EMBL/GenBank/DDBJ databases">
        <title>Whole genome sequence of Commensalibacter sp.</title>
        <authorList>
            <person name="Charoenyingcharoen P."/>
            <person name="Yukphan P."/>
        </authorList>
    </citation>
    <scope>NUCLEOTIDE SEQUENCE</scope>
    <source>
        <strain evidence="8">TBRC 16381</strain>
    </source>
</reference>
<proteinExistence type="inferred from homology"/>
<dbReference type="EMBL" id="JASBAO010000001">
    <property type="protein sequence ID" value="MDI2089897.1"/>
    <property type="molecule type" value="Genomic_DNA"/>
</dbReference>
<keyword evidence="3 6" id="KW-0812">Transmembrane</keyword>
<comment type="subcellular location">
    <subcellularLocation>
        <location evidence="1">Membrane</location>
        <topology evidence="1">Multi-pass membrane protein</topology>
    </subcellularLocation>
</comment>
<feature type="transmembrane region" description="Helical" evidence="6">
    <location>
        <begin position="41"/>
        <end position="57"/>
    </location>
</feature>
<accession>A0ABT6PYF8</accession>
<evidence type="ECO:0000313" key="8">
    <source>
        <dbReference type="EMBL" id="MDI2089897.1"/>
    </source>
</evidence>
<dbReference type="Pfam" id="PF04138">
    <property type="entry name" value="GtrA_DPMS_TM"/>
    <property type="match status" value="1"/>
</dbReference>
<evidence type="ECO:0000256" key="1">
    <source>
        <dbReference type="ARBA" id="ARBA00004141"/>
    </source>
</evidence>
<evidence type="ECO:0000256" key="3">
    <source>
        <dbReference type="ARBA" id="ARBA00022692"/>
    </source>
</evidence>
<evidence type="ECO:0000313" key="9">
    <source>
        <dbReference type="Proteomes" id="UP001431634"/>
    </source>
</evidence>
<feature type="transmembrane region" description="Helical" evidence="6">
    <location>
        <begin position="12"/>
        <end position="35"/>
    </location>
</feature>
<dbReference type="PANTHER" id="PTHR38459">
    <property type="entry name" value="PROPHAGE BACTOPRENOL-LINKED GLUCOSE TRANSLOCASE HOMOLOG"/>
    <property type="match status" value="1"/>
</dbReference>
<dbReference type="RefSeq" id="WP_281447063.1">
    <property type="nucleotide sequence ID" value="NZ_JASBAO010000001.1"/>
</dbReference>
<dbReference type="PANTHER" id="PTHR38459:SF1">
    <property type="entry name" value="PROPHAGE BACTOPRENOL-LINKED GLUCOSE TRANSLOCASE HOMOLOG"/>
    <property type="match status" value="1"/>
</dbReference>
<sequence length="120" mass="13357">MWVLLSKYVIVGLANTLLTMIIIFVLMHLGVGLYISNASGYVAGIILSFVLNSLFTFSTKLSVSKLVKFLVACLIAYGVNLVAIKVCLFWQPTYLYLAQLCGMGFYTITGFILNKLWVMK</sequence>
<dbReference type="Proteomes" id="UP001431634">
    <property type="component" value="Unassembled WGS sequence"/>
</dbReference>
<evidence type="ECO:0000259" key="7">
    <source>
        <dbReference type="Pfam" id="PF04138"/>
    </source>
</evidence>